<sequence length="402" mass="45191">MTNPKRIALFLDGTWNTVQNNTNVWRAKSLCVTSEDQISYYSQGVGTLFGQRFMGGAFGYGLDAEVINAYEWLVENYNPGDRIFIFGFSRGAYTARALNGLISECGLLIAGSPLSVDQLYARYRRREVTSIRKLVHAADANLTTEERWLKRYSRPVAIWFLGVWDTVGALGLPFGNIPFISRSQYNFLQTDLWINDDTAYHALAIDEHRRAFAPTLWTWPRAKDDKSATGAYAFPDTQRVEQRWFAGAHANVGGGYANDILAQRPLMWLMEKAKARGLVFRDMPADDSVEEGLINNSFREMAFGLYALFHLLIPFRRPIGQATLGNGKDVKFVVNETIDASVFARWRADKTYRPKNVVDWARKFNIDPGTITTTVRADDPSVAVDAITLTEPAAIQKADGTN</sequence>
<accession>A0ABW8K7U0</accession>
<dbReference type="InterPro" id="IPR018712">
    <property type="entry name" value="Tle1-like_cat"/>
</dbReference>
<dbReference type="Gene3D" id="3.40.50.1820">
    <property type="entry name" value="alpha/beta hydrolase"/>
    <property type="match status" value="1"/>
</dbReference>
<dbReference type="Pfam" id="PF09994">
    <property type="entry name" value="T6SS_Tle1-like_cat"/>
    <property type="match status" value="1"/>
</dbReference>
<organism evidence="2 3">
    <name type="scientific">Dyella koreensis</name>
    <dbReference type="NCBI Taxonomy" id="311235"/>
    <lineage>
        <taxon>Bacteria</taxon>
        <taxon>Pseudomonadati</taxon>
        <taxon>Pseudomonadota</taxon>
        <taxon>Gammaproteobacteria</taxon>
        <taxon>Lysobacterales</taxon>
        <taxon>Rhodanobacteraceae</taxon>
        <taxon>Dyella</taxon>
    </lineage>
</organism>
<dbReference type="EMBL" id="JADIKD010000012">
    <property type="protein sequence ID" value="MFK2918955.1"/>
    <property type="molecule type" value="Genomic_DNA"/>
</dbReference>
<feature type="domain" description="T6SS Phospholipase effector Tle1-like catalytic" evidence="1">
    <location>
        <begin position="5"/>
        <end position="271"/>
    </location>
</feature>
<keyword evidence="3" id="KW-1185">Reference proteome</keyword>
<dbReference type="Proteomes" id="UP001620408">
    <property type="component" value="Unassembled WGS sequence"/>
</dbReference>
<dbReference type="InterPro" id="IPR029058">
    <property type="entry name" value="AB_hydrolase_fold"/>
</dbReference>
<comment type="caution">
    <text evidence="2">The sequence shown here is derived from an EMBL/GenBank/DDBJ whole genome shotgun (WGS) entry which is preliminary data.</text>
</comment>
<dbReference type="PANTHER" id="PTHR33840:SF1">
    <property type="entry name" value="TLE1 PHOSPHOLIPASE DOMAIN-CONTAINING PROTEIN"/>
    <property type="match status" value="1"/>
</dbReference>
<evidence type="ECO:0000313" key="3">
    <source>
        <dbReference type="Proteomes" id="UP001620408"/>
    </source>
</evidence>
<proteinExistence type="predicted"/>
<gene>
    <name evidence="2" type="ORF">ISS97_16910</name>
</gene>
<evidence type="ECO:0000313" key="2">
    <source>
        <dbReference type="EMBL" id="MFK2918955.1"/>
    </source>
</evidence>
<dbReference type="PANTHER" id="PTHR33840">
    <property type="match status" value="1"/>
</dbReference>
<name>A0ABW8K7U0_9GAMM</name>
<dbReference type="SUPFAM" id="SSF53474">
    <property type="entry name" value="alpha/beta-Hydrolases"/>
    <property type="match status" value="1"/>
</dbReference>
<protein>
    <submittedName>
        <fullName evidence="2">DUF2235 domain-containing protein</fullName>
    </submittedName>
</protein>
<reference evidence="2 3" key="1">
    <citation type="submission" date="2020-10" db="EMBL/GenBank/DDBJ databases">
        <title>Phylogeny of dyella-like bacteria.</title>
        <authorList>
            <person name="Fu J."/>
        </authorList>
    </citation>
    <scope>NUCLEOTIDE SEQUENCE [LARGE SCALE GENOMIC DNA]</scope>
    <source>
        <strain evidence="2 3">BB4</strain>
    </source>
</reference>
<dbReference type="RefSeq" id="WP_379983423.1">
    <property type="nucleotide sequence ID" value="NZ_JADIKD010000012.1"/>
</dbReference>
<evidence type="ECO:0000259" key="1">
    <source>
        <dbReference type="Pfam" id="PF09994"/>
    </source>
</evidence>